<dbReference type="AlphaFoldDB" id="A0A235BTW3"/>
<name>A0A235BTW3_UNCW3</name>
<gene>
    <name evidence="1" type="ORF">CH330_05610</name>
</gene>
<proteinExistence type="predicted"/>
<protein>
    <submittedName>
        <fullName evidence="1">Uncharacterized protein</fullName>
    </submittedName>
</protein>
<evidence type="ECO:0000313" key="1">
    <source>
        <dbReference type="EMBL" id="OYD15479.1"/>
    </source>
</evidence>
<dbReference type="EMBL" id="NOZP01000099">
    <property type="protein sequence ID" value="OYD15479.1"/>
    <property type="molecule type" value="Genomic_DNA"/>
</dbReference>
<accession>A0A235BTW3</accession>
<organism evidence="1 2">
    <name type="scientific">candidate division WOR-3 bacterium JGI_Cruoil_03_51_56</name>
    <dbReference type="NCBI Taxonomy" id="1973747"/>
    <lineage>
        <taxon>Bacteria</taxon>
        <taxon>Bacteria division WOR-3</taxon>
    </lineage>
</organism>
<evidence type="ECO:0000313" key="2">
    <source>
        <dbReference type="Proteomes" id="UP000215559"/>
    </source>
</evidence>
<comment type="caution">
    <text evidence="1">The sequence shown here is derived from an EMBL/GenBank/DDBJ whole genome shotgun (WGS) entry which is preliminary data.</text>
</comment>
<dbReference type="Proteomes" id="UP000215559">
    <property type="component" value="Unassembled WGS sequence"/>
</dbReference>
<reference evidence="1 2" key="1">
    <citation type="submission" date="2017-07" db="EMBL/GenBank/DDBJ databases">
        <title>Recovery of genomes from metagenomes via a dereplication, aggregation, and scoring strategy.</title>
        <authorList>
            <person name="Sieber C.M."/>
            <person name="Probst A.J."/>
            <person name="Sharrar A."/>
            <person name="Thomas B.C."/>
            <person name="Hess M."/>
            <person name="Tringe S.G."/>
            <person name="Banfield J.F."/>
        </authorList>
    </citation>
    <scope>NUCLEOTIDE SEQUENCE [LARGE SCALE GENOMIC DNA]</scope>
    <source>
        <strain evidence="1">JGI_Cruoil_03_51_56</strain>
    </source>
</reference>
<sequence>MPGFAKEREVAIPAERVFAIRPLVVMRPVPVRATRPEYAAVSAEVVQPRGALLIPPAEEMRRCPEVVANLLHARGLGVVRTVVLAPEAQPFPFVTQPIYHRCLVVVEAPEIPPEMLEVVRKALVRQPCLAPEAALFNSLRDEPPAFGSLFSLVGLGLQPDVVCGPVKELTLAELHRLGRQANSRGSQQHSCDMQTHIPPYSASAASLMSLSWTAIT</sequence>